<reference evidence="2 3" key="1">
    <citation type="submission" date="2019-04" db="EMBL/GenBank/DDBJ databases">
        <authorList>
            <person name="Van Vliet M D."/>
        </authorList>
    </citation>
    <scope>NUCLEOTIDE SEQUENCE [LARGE SCALE GENOMIC DNA]</scope>
    <source>
        <strain evidence="2 3">F1</strain>
    </source>
</reference>
<dbReference type="SUPFAM" id="SSF52091">
    <property type="entry name" value="SpoIIaa-like"/>
    <property type="match status" value="1"/>
</dbReference>
<dbReference type="Gene3D" id="3.30.750.24">
    <property type="entry name" value="STAS domain"/>
    <property type="match status" value="1"/>
</dbReference>
<dbReference type="PROSITE" id="PS50801">
    <property type="entry name" value="STAS"/>
    <property type="match status" value="1"/>
</dbReference>
<dbReference type="CDD" id="cd07043">
    <property type="entry name" value="STAS_anti-anti-sigma_factors"/>
    <property type="match status" value="1"/>
</dbReference>
<dbReference type="AlphaFoldDB" id="A0A6C2UBK5"/>
<proteinExistence type="predicted"/>
<keyword evidence="3" id="KW-1185">Reference proteome</keyword>
<protein>
    <recommendedName>
        <fullName evidence="1">STAS domain-containing protein</fullName>
    </recommendedName>
</protein>
<gene>
    <name evidence="2" type="ORF">PDESU_05849</name>
</gene>
<dbReference type="Pfam" id="PF01740">
    <property type="entry name" value="STAS"/>
    <property type="match status" value="1"/>
</dbReference>
<accession>A0A6C2UBK5</accession>
<organism evidence="2 3">
    <name type="scientific">Pontiella desulfatans</name>
    <dbReference type="NCBI Taxonomy" id="2750659"/>
    <lineage>
        <taxon>Bacteria</taxon>
        <taxon>Pseudomonadati</taxon>
        <taxon>Kiritimatiellota</taxon>
        <taxon>Kiritimatiellia</taxon>
        <taxon>Kiritimatiellales</taxon>
        <taxon>Pontiellaceae</taxon>
        <taxon>Pontiella</taxon>
    </lineage>
</organism>
<dbReference type="RefSeq" id="WP_136082740.1">
    <property type="nucleotide sequence ID" value="NZ_CAAHFG010000004.1"/>
</dbReference>
<evidence type="ECO:0000313" key="3">
    <source>
        <dbReference type="Proteomes" id="UP000366872"/>
    </source>
</evidence>
<dbReference type="EMBL" id="CAAHFG010000004">
    <property type="protein sequence ID" value="VGO17253.1"/>
    <property type="molecule type" value="Genomic_DNA"/>
</dbReference>
<name>A0A6C2UBK5_PONDE</name>
<feature type="domain" description="STAS" evidence="1">
    <location>
        <begin position="7"/>
        <end position="121"/>
    </location>
</feature>
<evidence type="ECO:0000313" key="2">
    <source>
        <dbReference type="EMBL" id="VGO17253.1"/>
    </source>
</evidence>
<dbReference type="InterPro" id="IPR036513">
    <property type="entry name" value="STAS_dom_sf"/>
</dbReference>
<dbReference type="InterPro" id="IPR002645">
    <property type="entry name" value="STAS_dom"/>
</dbReference>
<sequence length="178" mass="19706">MGSGNNDNLTAAYIDQTAVIRVEGRGSFKVSPPMKQFIHQVIDQKTASRIWIDMSDCTGMDSTFMGVVAGLACLIKSKPDYSFKLINLSDKNKKLLVTLGVDRVVDFSMSATSEERAVMTHEATGAQTLEPDFANKLESAKTTLEAHETLVDINPDNFNKFKSVLEFLQDDVRNLSHE</sequence>
<dbReference type="Proteomes" id="UP000366872">
    <property type="component" value="Unassembled WGS sequence"/>
</dbReference>
<evidence type="ECO:0000259" key="1">
    <source>
        <dbReference type="PROSITE" id="PS50801"/>
    </source>
</evidence>